<keyword evidence="2" id="KW-1185">Reference proteome</keyword>
<dbReference type="AlphaFoldDB" id="A0AAV7QBN4"/>
<name>A0AAV7QBN4_PLEWA</name>
<reference evidence="1" key="1">
    <citation type="journal article" date="2022" name="bioRxiv">
        <title>Sequencing and chromosome-scale assembly of the giantPleurodeles waltlgenome.</title>
        <authorList>
            <person name="Brown T."/>
            <person name="Elewa A."/>
            <person name="Iarovenko S."/>
            <person name="Subramanian E."/>
            <person name="Araus A.J."/>
            <person name="Petzold A."/>
            <person name="Susuki M."/>
            <person name="Suzuki K.-i.T."/>
            <person name="Hayashi T."/>
            <person name="Toyoda A."/>
            <person name="Oliveira C."/>
            <person name="Osipova E."/>
            <person name="Leigh N.D."/>
            <person name="Simon A."/>
            <person name="Yun M.H."/>
        </authorList>
    </citation>
    <scope>NUCLEOTIDE SEQUENCE</scope>
    <source>
        <strain evidence="1">20211129_DDA</strain>
        <tissue evidence="1">Liver</tissue>
    </source>
</reference>
<proteinExistence type="predicted"/>
<dbReference type="Proteomes" id="UP001066276">
    <property type="component" value="Chromosome 6"/>
</dbReference>
<evidence type="ECO:0000313" key="2">
    <source>
        <dbReference type="Proteomes" id="UP001066276"/>
    </source>
</evidence>
<protein>
    <submittedName>
        <fullName evidence="1">Uncharacterized protein</fullName>
    </submittedName>
</protein>
<comment type="caution">
    <text evidence="1">The sequence shown here is derived from an EMBL/GenBank/DDBJ whole genome shotgun (WGS) entry which is preliminary data.</text>
</comment>
<accession>A0AAV7QBN4</accession>
<organism evidence="1 2">
    <name type="scientific">Pleurodeles waltl</name>
    <name type="common">Iberian ribbed newt</name>
    <dbReference type="NCBI Taxonomy" id="8319"/>
    <lineage>
        <taxon>Eukaryota</taxon>
        <taxon>Metazoa</taxon>
        <taxon>Chordata</taxon>
        <taxon>Craniata</taxon>
        <taxon>Vertebrata</taxon>
        <taxon>Euteleostomi</taxon>
        <taxon>Amphibia</taxon>
        <taxon>Batrachia</taxon>
        <taxon>Caudata</taxon>
        <taxon>Salamandroidea</taxon>
        <taxon>Salamandridae</taxon>
        <taxon>Pleurodelinae</taxon>
        <taxon>Pleurodeles</taxon>
    </lineage>
</organism>
<sequence>MLEGRVRCTSLHRSCGCSGRTPTAWEASPAGDGGPHDLPGWAYGGPTYSQCTPELLVGPWPGVPEHLGHISGDSETLVAADYPQRAAPIRQPTLPLTGVPTYSTYSTRSADTEMDFHQRVHPARRRSTVQR</sequence>
<gene>
    <name evidence="1" type="ORF">NDU88_001984</name>
</gene>
<evidence type="ECO:0000313" key="1">
    <source>
        <dbReference type="EMBL" id="KAJ1135545.1"/>
    </source>
</evidence>
<dbReference type="EMBL" id="JANPWB010000010">
    <property type="protein sequence ID" value="KAJ1135545.1"/>
    <property type="molecule type" value="Genomic_DNA"/>
</dbReference>